<accession>A0A6I9WRQ6</accession>
<gene>
    <name evidence="2" type="primary">LOC105430450</name>
</gene>
<dbReference type="RefSeq" id="XP_011642321.1">
    <property type="nucleotide sequence ID" value="XM_011644019.2"/>
</dbReference>
<reference evidence="2" key="1">
    <citation type="submission" date="2025-08" db="UniProtKB">
        <authorList>
            <consortium name="RefSeq"/>
        </authorList>
    </citation>
    <scope>IDENTIFICATION</scope>
</reference>
<dbReference type="KEGG" id="pbar:105430450"/>
<organism evidence="1 2">
    <name type="scientific">Pogonomyrmex barbatus</name>
    <name type="common">red harvester ant</name>
    <dbReference type="NCBI Taxonomy" id="144034"/>
    <lineage>
        <taxon>Eukaryota</taxon>
        <taxon>Metazoa</taxon>
        <taxon>Ecdysozoa</taxon>
        <taxon>Arthropoda</taxon>
        <taxon>Hexapoda</taxon>
        <taxon>Insecta</taxon>
        <taxon>Pterygota</taxon>
        <taxon>Neoptera</taxon>
        <taxon>Endopterygota</taxon>
        <taxon>Hymenoptera</taxon>
        <taxon>Apocrita</taxon>
        <taxon>Aculeata</taxon>
        <taxon>Formicoidea</taxon>
        <taxon>Formicidae</taxon>
        <taxon>Myrmicinae</taxon>
        <taxon>Pogonomyrmex</taxon>
    </lineage>
</organism>
<proteinExistence type="predicted"/>
<sequence>MRNVPRRFHLPSLATSDCHIEVRRVCLGCRITMSHLRSPGPDTREDMRTMRGTWDRGHSITNRHDHHRAREFQHTGQFHNVAKPSINPCQCKDKNGRLSKTIKKHSDNLLIK</sequence>
<evidence type="ECO:0000313" key="2">
    <source>
        <dbReference type="RefSeq" id="XP_011642321.1"/>
    </source>
</evidence>
<evidence type="ECO:0000313" key="1">
    <source>
        <dbReference type="Proteomes" id="UP000504615"/>
    </source>
</evidence>
<dbReference type="GeneID" id="105430450"/>
<name>A0A6I9WRQ6_9HYME</name>
<keyword evidence="1" id="KW-1185">Reference proteome</keyword>
<protein>
    <submittedName>
        <fullName evidence="2">Uncharacterized protein LOC105430450</fullName>
    </submittedName>
</protein>
<dbReference type="Proteomes" id="UP000504615">
    <property type="component" value="Unplaced"/>
</dbReference>
<dbReference type="AlphaFoldDB" id="A0A6I9WRQ6"/>